<sequence>MAKVVNGMSVPQLSENINYDNWSLQIEVLLESQDVWDIVEDRYNEPANDEHQSVNQVAALKKTRVKDRSALYFLYNVVDESGFEKIVNAKSAKEAWEILKVAYKGDTRVKQVRVQVLRREFEHMEMDENEGVSEFITRVQKMANQLGMNGEEVPPNQVAEKILRNLMDDFESIVVTIEETKDLSTLTMEELAGSLKAHELRKKKKKREPDNQTLQVRFNWNKSQITQSRGPGGRGRGGRGRGGRGRGNDNEDQTGQQNWHDRGQGKDRGDRSRAECFRCGKYDNHTNDCMSTKCYDCGKFGHIARYCETETKGETNLVTNDGEEECGILLMAKSSDVVDMESPIPTMDEVISVKDATIVEKENLEKELKGKDEEIRRIGRLLDETNEIMNKQKVELEELKKRISALSAWLWSGVTTRFIRIAKGCALRVFGGSRPISRLSPSDLERYVRG</sequence>
<feature type="compositionally biased region" description="Polar residues" evidence="3">
    <location>
        <begin position="211"/>
        <end position="228"/>
    </location>
</feature>
<evidence type="ECO:0000256" key="1">
    <source>
        <dbReference type="PROSITE-ProRule" id="PRU00047"/>
    </source>
</evidence>
<feature type="compositionally biased region" description="Basic and acidic residues" evidence="3">
    <location>
        <begin position="259"/>
        <end position="271"/>
    </location>
</feature>
<dbReference type="KEGG" id="vra:106755752"/>
<keyword evidence="1" id="KW-0862">Zinc</keyword>
<dbReference type="GO" id="GO:0003676">
    <property type="term" value="F:nucleic acid binding"/>
    <property type="evidence" value="ECO:0007669"/>
    <property type="project" value="InterPro"/>
</dbReference>
<dbReference type="InterPro" id="IPR001878">
    <property type="entry name" value="Znf_CCHC"/>
</dbReference>
<dbReference type="Gene3D" id="4.10.60.10">
    <property type="entry name" value="Zinc finger, CCHC-type"/>
    <property type="match status" value="1"/>
</dbReference>
<reference evidence="6" key="2">
    <citation type="submission" date="2025-08" db="UniProtKB">
        <authorList>
            <consortium name="RefSeq"/>
        </authorList>
    </citation>
    <scope>IDENTIFICATION</scope>
    <source>
        <tissue evidence="6">Leaf</tissue>
    </source>
</reference>
<name>A0A1S3TI64_VIGRR</name>
<feature type="region of interest" description="Disordered" evidence="3">
    <location>
        <begin position="197"/>
        <end position="271"/>
    </location>
</feature>
<accession>A0A1S3TI64</accession>
<proteinExistence type="predicted"/>
<dbReference type="GO" id="GO:0008270">
    <property type="term" value="F:zinc ion binding"/>
    <property type="evidence" value="ECO:0007669"/>
    <property type="project" value="UniProtKB-KW"/>
</dbReference>
<dbReference type="PANTHER" id="PTHR35317">
    <property type="entry name" value="OS04G0629600 PROTEIN"/>
    <property type="match status" value="1"/>
</dbReference>
<dbReference type="SMART" id="SM00343">
    <property type="entry name" value="ZnF_C2HC"/>
    <property type="match status" value="2"/>
</dbReference>
<dbReference type="GeneID" id="106755752"/>
<dbReference type="Pfam" id="PF14223">
    <property type="entry name" value="Retrotran_gag_2"/>
    <property type="match status" value="1"/>
</dbReference>
<evidence type="ECO:0000256" key="2">
    <source>
        <dbReference type="SAM" id="Coils"/>
    </source>
</evidence>
<protein>
    <submittedName>
        <fullName evidence="6">Uncharacterized protein LOC106755752</fullName>
    </submittedName>
</protein>
<evidence type="ECO:0000313" key="5">
    <source>
        <dbReference type="Proteomes" id="UP000087766"/>
    </source>
</evidence>
<organism evidence="5 6">
    <name type="scientific">Vigna radiata var. radiata</name>
    <name type="common">Mung bean</name>
    <name type="synonym">Phaseolus aureus</name>
    <dbReference type="NCBI Taxonomy" id="3916"/>
    <lineage>
        <taxon>Eukaryota</taxon>
        <taxon>Viridiplantae</taxon>
        <taxon>Streptophyta</taxon>
        <taxon>Embryophyta</taxon>
        <taxon>Tracheophyta</taxon>
        <taxon>Spermatophyta</taxon>
        <taxon>Magnoliopsida</taxon>
        <taxon>eudicotyledons</taxon>
        <taxon>Gunneridae</taxon>
        <taxon>Pentapetalae</taxon>
        <taxon>rosids</taxon>
        <taxon>fabids</taxon>
        <taxon>Fabales</taxon>
        <taxon>Fabaceae</taxon>
        <taxon>Papilionoideae</taxon>
        <taxon>50 kb inversion clade</taxon>
        <taxon>NPAAA clade</taxon>
        <taxon>indigoferoid/millettioid clade</taxon>
        <taxon>Phaseoleae</taxon>
        <taxon>Vigna</taxon>
    </lineage>
</organism>
<keyword evidence="2" id="KW-0175">Coiled coil</keyword>
<dbReference type="Proteomes" id="UP000087766">
    <property type="component" value="Chromosome 1"/>
</dbReference>
<keyword evidence="1" id="KW-0863">Zinc-finger</keyword>
<evidence type="ECO:0000313" key="6">
    <source>
        <dbReference type="RefSeq" id="XP_014493452.1"/>
    </source>
</evidence>
<reference evidence="5" key="1">
    <citation type="journal article" date="2014" name="Nat. Commun.">
        <title>Genome sequence of mungbean and insights into evolution within Vigna species.</title>
        <authorList>
            <person name="Kang Y.J."/>
            <person name="Kim S.K."/>
            <person name="Kim M.Y."/>
            <person name="Lestari P."/>
            <person name="Kim K.H."/>
            <person name="Ha B.K."/>
            <person name="Jun T.H."/>
            <person name="Hwang W.J."/>
            <person name="Lee T."/>
            <person name="Lee J."/>
            <person name="Shim S."/>
            <person name="Yoon M.Y."/>
            <person name="Jang Y.E."/>
            <person name="Han K.S."/>
            <person name="Taeprayoon P."/>
            <person name="Yoon N."/>
            <person name="Somta P."/>
            <person name="Tanya P."/>
            <person name="Kim K.S."/>
            <person name="Gwag J.G."/>
            <person name="Moon J.K."/>
            <person name="Lee Y.H."/>
            <person name="Park B.S."/>
            <person name="Bombarely A."/>
            <person name="Doyle J.J."/>
            <person name="Jackson S.A."/>
            <person name="Schafleitner R."/>
            <person name="Srinives P."/>
            <person name="Varshney R.K."/>
            <person name="Lee S.H."/>
        </authorList>
    </citation>
    <scope>NUCLEOTIDE SEQUENCE [LARGE SCALE GENOMIC DNA]</scope>
    <source>
        <strain evidence="5">cv. VC1973A</strain>
    </source>
</reference>
<dbReference type="PANTHER" id="PTHR35317:SF28">
    <property type="entry name" value="ZINC FINGER, CCHC-TYPE, RIBONUCLEASE H-LIKE DOMAIN, GAG-PRE-INTEGRASE DOMAIN PROTEIN-RELATED"/>
    <property type="match status" value="1"/>
</dbReference>
<feature type="domain" description="CCHC-type" evidence="4">
    <location>
        <begin position="293"/>
        <end position="307"/>
    </location>
</feature>
<dbReference type="AlphaFoldDB" id="A0A1S3TI64"/>
<dbReference type="SUPFAM" id="SSF57756">
    <property type="entry name" value="Retrovirus zinc finger-like domains"/>
    <property type="match status" value="1"/>
</dbReference>
<evidence type="ECO:0000256" key="3">
    <source>
        <dbReference type="SAM" id="MobiDB-lite"/>
    </source>
</evidence>
<feature type="coiled-coil region" evidence="2">
    <location>
        <begin position="354"/>
        <end position="402"/>
    </location>
</feature>
<keyword evidence="5" id="KW-1185">Reference proteome</keyword>
<keyword evidence="1" id="KW-0479">Metal-binding</keyword>
<dbReference type="InterPro" id="IPR036875">
    <property type="entry name" value="Znf_CCHC_sf"/>
</dbReference>
<dbReference type="PROSITE" id="PS50158">
    <property type="entry name" value="ZF_CCHC"/>
    <property type="match status" value="1"/>
</dbReference>
<evidence type="ECO:0000259" key="4">
    <source>
        <dbReference type="PROSITE" id="PS50158"/>
    </source>
</evidence>
<gene>
    <name evidence="6" type="primary">LOC106755752</name>
</gene>
<dbReference type="RefSeq" id="XP_014493452.1">
    <property type="nucleotide sequence ID" value="XM_014637966.1"/>
</dbReference>
<dbReference type="OrthoDB" id="8063676at2759"/>